<dbReference type="PANTHER" id="PTHR40697:SF2">
    <property type="entry name" value="ATP-NAD KINASE-RELATED"/>
    <property type="match status" value="1"/>
</dbReference>
<dbReference type="Pfam" id="PF20143">
    <property type="entry name" value="NAD_kinase_C"/>
    <property type="match status" value="1"/>
</dbReference>
<name>A0A0F9R6G3_9ZZZZ</name>
<dbReference type="Pfam" id="PF01513">
    <property type="entry name" value="NAD_kinase"/>
    <property type="match status" value="1"/>
</dbReference>
<dbReference type="SUPFAM" id="SSF111331">
    <property type="entry name" value="NAD kinase/diacylglycerol kinase-like"/>
    <property type="match status" value="1"/>
</dbReference>
<sequence length="371" mass="40789">MKKLGLIVNPIAGMGGRVGLKGTDGLDILEKAIELGATPQSQNRTVEVLEKLKPLKDDIELITYPDKMGEKAAIRCGFSPNIIGTITDPTTTASDTRKAAKEMLDLKVDLLLFAGGDGTARDIYTAVGDSMVVLGIPTGVKIHSAVYACNPMRAGELALLFLQGKAKNILDAEVMDIDEEDYRKGRLQAKLYGYLKIPFERRYLQRVKAGSPVSEQYSQEAIAHDVTENMSDEFYYIVGPGTTTRSIMEKLNLSDTLLGIDVILKKKLVGKDLNESDLLEKIKGKKTKLIITPIGGQGYLFGRGNQQISPEVIKQVGKDNIIIVATKHKINSLYGRPLLVDTGDKATDRLLNDYFKVITGHRDAIIYRVTY</sequence>
<evidence type="ECO:0008006" key="2">
    <source>
        <dbReference type="Google" id="ProtNLM"/>
    </source>
</evidence>
<dbReference type="InterPro" id="IPR017438">
    <property type="entry name" value="ATP-NAD_kinase_N"/>
</dbReference>
<dbReference type="InterPro" id="IPR039065">
    <property type="entry name" value="AcoX-like"/>
</dbReference>
<dbReference type="InterPro" id="IPR002504">
    <property type="entry name" value="NADK"/>
</dbReference>
<evidence type="ECO:0000313" key="1">
    <source>
        <dbReference type="EMBL" id="KKN44872.1"/>
    </source>
</evidence>
<protein>
    <recommendedName>
        <fullName evidence="2">ATP-NAD kinase</fullName>
    </recommendedName>
</protein>
<dbReference type="InterPro" id="IPR011386">
    <property type="entry name" value="Put_ATP-NAD_kin"/>
</dbReference>
<dbReference type="PANTHER" id="PTHR40697">
    <property type="entry name" value="ACETOIN CATABOLISM PROTEIN X"/>
    <property type="match status" value="1"/>
</dbReference>
<dbReference type="EMBL" id="LAZR01001423">
    <property type="protein sequence ID" value="KKN44872.1"/>
    <property type="molecule type" value="Genomic_DNA"/>
</dbReference>
<accession>A0A0F9R6G3</accession>
<dbReference type="GO" id="GO:0006741">
    <property type="term" value="P:NADP+ biosynthetic process"/>
    <property type="evidence" value="ECO:0007669"/>
    <property type="project" value="InterPro"/>
</dbReference>
<proteinExistence type="predicted"/>
<dbReference type="GO" id="GO:0003951">
    <property type="term" value="F:NAD+ kinase activity"/>
    <property type="evidence" value="ECO:0007669"/>
    <property type="project" value="InterPro"/>
</dbReference>
<dbReference type="Gene3D" id="3.40.50.10330">
    <property type="entry name" value="Probable inorganic polyphosphate/atp-NAD kinase, domain 1"/>
    <property type="match status" value="1"/>
</dbReference>
<gene>
    <name evidence="1" type="ORF">LCGC14_0688780</name>
</gene>
<reference evidence="1" key="1">
    <citation type="journal article" date="2015" name="Nature">
        <title>Complex archaea that bridge the gap between prokaryotes and eukaryotes.</title>
        <authorList>
            <person name="Spang A."/>
            <person name="Saw J.H."/>
            <person name="Jorgensen S.L."/>
            <person name="Zaremba-Niedzwiedzka K."/>
            <person name="Martijn J."/>
            <person name="Lind A.E."/>
            <person name="van Eijk R."/>
            <person name="Schleper C."/>
            <person name="Guy L."/>
            <person name="Ettema T.J."/>
        </authorList>
    </citation>
    <scope>NUCLEOTIDE SEQUENCE</scope>
</reference>
<dbReference type="PIRSF" id="PIRSF016907">
    <property type="entry name" value="Kin_ATP-NAD"/>
    <property type="match status" value="1"/>
</dbReference>
<dbReference type="InterPro" id="IPR016064">
    <property type="entry name" value="NAD/diacylglycerol_kinase_sf"/>
</dbReference>
<organism evidence="1">
    <name type="scientific">marine sediment metagenome</name>
    <dbReference type="NCBI Taxonomy" id="412755"/>
    <lineage>
        <taxon>unclassified sequences</taxon>
        <taxon>metagenomes</taxon>
        <taxon>ecological metagenomes</taxon>
    </lineage>
</organism>
<comment type="caution">
    <text evidence="1">The sequence shown here is derived from an EMBL/GenBank/DDBJ whole genome shotgun (WGS) entry which is preliminary data.</text>
</comment>
<dbReference type="AlphaFoldDB" id="A0A0F9R6G3"/>